<protein>
    <submittedName>
        <fullName evidence="1">Uncharacterized protein</fullName>
    </submittedName>
</protein>
<reference evidence="1 2" key="1">
    <citation type="submission" date="2022-05" db="EMBL/GenBank/DDBJ databases">
        <authorList>
            <consortium name="Genoscope - CEA"/>
            <person name="William W."/>
        </authorList>
    </citation>
    <scope>NUCLEOTIDE SEQUENCE [LARGE SCALE GENOMIC DNA]</scope>
</reference>
<comment type="caution">
    <text evidence="1">The sequence shown here is derived from an EMBL/GenBank/DDBJ whole genome shotgun (WGS) entry which is preliminary data.</text>
</comment>
<name>A0ABN8T3U7_9CNID</name>
<dbReference type="CDD" id="cd10442">
    <property type="entry name" value="GIY-YIG_PLEs"/>
    <property type="match status" value="1"/>
</dbReference>
<proteinExistence type="predicted"/>
<dbReference type="EMBL" id="CALNXI010006190">
    <property type="protein sequence ID" value="CAH3198947.1"/>
    <property type="molecule type" value="Genomic_DNA"/>
</dbReference>
<gene>
    <name evidence="1" type="ORF">PEVE_00037576</name>
</gene>
<evidence type="ECO:0000313" key="1">
    <source>
        <dbReference type="EMBL" id="CAH3198947.1"/>
    </source>
</evidence>
<sequence>LPNVSIAVRKNINILQSSNRYKQIFPSPPVVAYKRSPSLPDLLVRSALSDCSIQQEKPSPGVSKCNHPRCLTCQADYTFTSTQEKRRIHDPLNCNSKNLVYLIECKKCGKQDVGETKRHLHQRFGEYRRSILNYGHFSNPTPVSEHFNQADHSINDVLLIPLELIHSNRKAHLIDKAMTLEPQGINRRDELN</sequence>
<organism evidence="1 2">
    <name type="scientific">Porites evermanni</name>
    <dbReference type="NCBI Taxonomy" id="104178"/>
    <lineage>
        <taxon>Eukaryota</taxon>
        <taxon>Metazoa</taxon>
        <taxon>Cnidaria</taxon>
        <taxon>Anthozoa</taxon>
        <taxon>Hexacorallia</taxon>
        <taxon>Scleractinia</taxon>
        <taxon>Fungiina</taxon>
        <taxon>Poritidae</taxon>
        <taxon>Porites</taxon>
    </lineage>
</organism>
<dbReference type="Proteomes" id="UP001159427">
    <property type="component" value="Unassembled WGS sequence"/>
</dbReference>
<keyword evidence="2" id="KW-1185">Reference proteome</keyword>
<accession>A0ABN8T3U7</accession>
<feature type="non-terminal residue" evidence="1">
    <location>
        <position position="1"/>
    </location>
</feature>
<evidence type="ECO:0000313" key="2">
    <source>
        <dbReference type="Proteomes" id="UP001159427"/>
    </source>
</evidence>